<evidence type="ECO:0000313" key="2">
    <source>
        <dbReference type="EMBL" id="SAL09644.1"/>
    </source>
</evidence>
<dbReference type="EMBL" id="FCNW02000001">
    <property type="protein sequence ID" value="SAL09644.1"/>
    <property type="molecule type" value="Genomic_DNA"/>
</dbReference>
<comment type="caution">
    <text evidence="2">The sequence shown here is derived from an EMBL/GenBank/DDBJ whole genome shotgun (WGS) entry which is preliminary data.</text>
</comment>
<feature type="region of interest" description="Disordered" evidence="1">
    <location>
        <begin position="1"/>
        <end position="20"/>
    </location>
</feature>
<organism evidence="2 3">
    <name type="scientific">Caballeronia humi</name>
    <dbReference type="NCBI Taxonomy" id="326474"/>
    <lineage>
        <taxon>Bacteria</taxon>
        <taxon>Pseudomonadati</taxon>
        <taxon>Pseudomonadota</taxon>
        <taxon>Betaproteobacteria</taxon>
        <taxon>Burkholderiales</taxon>
        <taxon>Burkholderiaceae</taxon>
        <taxon>Caballeronia</taxon>
    </lineage>
</organism>
<sequence>MDAKPTKIPTPDMVRSPDPEPVGVEFLAAELPEHVRAFFDEQRNMRDSK</sequence>
<evidence type="ECO:0000256" key="1">
    <source>
        <dbReference type="SAM" id="MobiDB-lite"/>
    </source>
</evidence>
<accession>A0A158EPZ5</accession>
<proteinExistence type="predicted"/>
<dbReference type="AlphaFoldDB" id="A0A158EPZ5"/>
<gene>
    <name evidence="2" type="ORF">AWB65_00056</name>
</gene>
<dbReference type="RefSeq" id="WP_181505491.1">
    <property type="nucleotide sequence ID" value="NZ_FCNW02000001.1"/>
</dbReference>
<protein>
    <submittedName>
        <fullName evidence="2">Membrane protein</fullName>
    </submittedName>
</protein>
<name>A0A158EPZ5_9BURK</name>
<evidence type="ECO:0000313" key="3">
    <source>
        <dbReference type="Proteomes" id="UP000054977"/>
    </source>
</evidence>
<dbReference type="Proteomes" id="UP000054977">
    <property type="component" value="Unassembled WGS sequence"/>
</dbReference>
<reference evidence="2" key="1">
    <citation type="submission" date="2016-01" db="EMBL/GenBank/DDBJ databases">
        <authorList>
            <person name="Peeters C."/>
        </authorList>
    </citation>
    <scope>NUCLEOTIDE SEQUENCE [LARGE SCALE GENOMIC DNA]</scope>
    <source>
        <strain evidence="2">LMG 22934</strain>
    </source>
</reference>
<keyword evidence="3" id="KW-1185">Reference proteome</keyword>